<comment type="caution">
    <text evidence="3">The sequence shown here is derived from an EMBL/GenBank/DDBJ whole genome shotgun (WGS) entry which is preliminary data.</text>
</comment>
<feature type="non-terminal residue" evidence="3">
    <location>
        <position position="1"/>
    </location>
</feature>
<name>X6NZE9_RETFI</name>
<reference evidence="3 4" key="1">
    <citation type="journal article" date="2013" name="Curr. Biol.">
        <title>The Genome of the Foraminiferan Reticulomyxa filosa.</title>
        <authorList>
            <person name="Glockner G."/>
            <person name="Hulsmann N."/>
            <person name="Schleicher M."/>
            <person name="Noegel A.A."/>
            <person name="Eichinger L."/>
            <person name="Gallinger C."/>
            <person name="Pawlowski J."/>
            <person name="Sierra R."/>
            <person name="Euteneuer U."/>
            <person name="Pillet L."/>
            <person name="Moustafa A."/>
            <person name="Platzer M."/>
            <person name="Groth M."/>
            <person name="Szafranski K."/>
            <person name="Schliwa M."/>
        </authorList>
    </citation>
    <scope>NUCLEOTIDE SEQUENCE [LARGE SCALE GENOMIC DNA]</scope>
</reference>
<organism evidence="3 4">
    <name type="scientific">Reticulomyxa filosa</name>
    <dbReference type="NCBI Taxonomy" id="46433"/>
    <lineage>
        <taxon>Eukaryota</taxon>
        <taxon>Sar</taxon>
        <taxon>Rhizaria</taxon>
        <taxon>Retaria</taxon>
        <taxon>Foraminifera</taxon>
        <taxon>Monothalamids</taxon>
        <taxon>Reticulomyxidae</taxon>
        <taxon>Reticulomyxa</taxon>
    </lineage>
</organism>
<accession>X6NZE9</accession>
<dbReference type="Proteomes" id="UP000023152">
    <property type="component" value="Unassembled WGS sequence"/>
</dbReference>
<proteinExistence type="predicted"/>
<feature type="region of interest" description="Disordered" evidence="1">
    <location>
        <begin position="72"/>
        <end position="118"/>
    </location>
</feature>
<keyword evidence="2" id="KW-0812">Transmembrane</keyword>
<keyword evidence="2" id="KW-0472">Membrane</keyword>
<sequence length="271" mass="31314">YIYIYIYIYIYSLLLLSLLLWIFYKVRDIYYIVFLLLIVLPHPNDVLDRDIIKDGIHLTNVLFKCLRSCLFPRPSSSSSSSSSSRARQRNQGSHGDTEDNEDEENEADEEEKKVVHSPPILKHRAPMQEVRLLMCRELLKTKAELLFPILIESIRSRLETDISKQVIREKMLSSRVFMFYLFGTAALQLSGRTSSKARSSNLIDMAIQSISYCKQIDPNHSILKLLLNSDLAMAQAVYRCDFYNGISIANVALKGANPFKCFLFSKRIFFF</sequence>
<evidence type="ECO:0000256" key="2">
    <source>
        <dbReference type="SAM" id="Phobius"/>
    </source>
</evidence>
<dbReference type="EMBL" id="ASPP01005045">
    <property type="protein sequence ID" value="ETO31258.1"/>
    <property type="molecule type" value="Genomic_DNA"/>
</dbReference>
<keyword evidence="4" id="KW-1185">Reference proteome</keyword>
<feature type="compositionally biased region" description="Acidic residues" evidence="1">
    <location>
        <begin position="98"/>
        <end position="109"/>
    </location>
</feature>
<evidence type="ECO:0000313" key="3">
    <source>
        <dbReference type="EMBL" id="ETO31258.1"/>
    </source>
</evidence>
<evidence type="ECO:0000313" key="4">
    <source>
        <dbReference type="Proteomes" id="UP000023152"/>
    </source>
</evidence>
<evidence type="ECO:0000256" key="1">
    <source>
        <dbReference type="SAM" id="MobiDB-lite"/>
    </source>
</evidence>
<gene>
    <name evidence="3" type="ORF">RFI_05858</name>
</gene>
<keyword evidence="2" id="KW-1133">Transmembrane helix</keyword>
<dbReference type="AlphaFoldDB" id="X6NZE9"/>
<feature type="compositionally biased region" description="Low complexity" evidence="1">
    <location>
        <begin position="75"/>
        <end position="84"/>
    </location>
</feature>
<feature type="transmembrane region" description="Helical" evidence="2">
    <location>
        <begin position="6"/>
        <end position="24"/>
    </location>
</feature>
<protein>
    <submittedName>
        <fullName evidence="3">Uncharacterized protein</fullName>
    </submittedName>
</protein>